<evidence type="ECO:0000313" key="2">
    <source>
        <dbReference type="Proteomes" id="UP000015442"/>
    </source>
</evidence>
<organism evidence="1 2">
    <name type="scientific">Leptospira noguchii serovar Panama str. CZ214</name>
    <dbReference type="NCBI Taxonomy" id="1001595"/>
    <lineage>
        <taxon>Bacteria</taxon>
        <taxon>Pseudomonadati</taxon>
        <taxon>Spirochaetota</taxon>
        <taxon>Spirochaetia</taxon>
        <taxon>Leptospirales</taxon>
        <taxon>Leptospiraceae</taxon>
        <taxon>Leptospira</taxon>
    </lineage>
</organism>
<evidence type="ECO:0000313" key="1">
    <source>
        <dbReference type="EMBL" id="EQA73766.1"/>
    </source>
</evidence>
<dbReference type="AlphaFoldDB" id="T0H2Z2"/>
<gene>
    <name evidence="1" type="ORF">LEP1GSC059_4051</name>
</gene>
<proteinExistence type="predicted"/>
<accession>T0H2Z2</accession>
<dbReference type="Proteomes" id="UP000015442">
    <property type="component" value="Unassembled WGS sequence"/>
</dbReference>
<comment type="caution">
    <text evidence="1">The sequence shown here is derived from an EMBL/GenBank/DDBJ whole genome shotgun (WGS) entry which is preliminary data.</text>
</comment>
<protein>
    <submittedName>
        <fullName evidence="1">Uncharacterized protein</fullName>
    </submittedName>
</protein>
<name>T0H2Z2_9LEPT</name>
<sequence>MRSIINWPKKVFYKTLLFQFIDFSRKPDLGETNTKQIFRI</sequence>
<dbReference type="EMBL" id="AKWY02000001">
    <property type="protein sequence ID" value="EQA73766.1"/>
    <property type="molecule type" value="Genomic_DNA"/>
</dbReference>
<reference evidence="1 2" key="1">
    <citation type="submission" date="2013-05" db="EMBL/GenBank/DDBJ databases">
        <authorList>
            <person name="Harkins D.M."/>
            <person name="Durkin A.S."/>
            <person name="Brinkac L.M."/>
            <person name="Haft D.H."/>
            <person name="Selengut J.D."/>
            <person name="Sanka R."/>
            <person name="DePew J."/>
            <person name="Purushe J."/>
            <person name="Hartskeerl R.A."/>
            <person name="Ahmed A."/>
            <person name="van der Linden H."/>
            <person name="Goris M.G.A."/>
            <person name="Vinetz J.M."/>
            <person name="Sutton G.G."/>
            <person name="Nierman W.C."/>
            <person name="Fouts D.E."/>
        </authorList>
    </citation>
    <scope>NUCLEOTIDE SEQUENCE [LARGE SCALE GENOMIC DNA]</scope>
    <source>
        <strain evidence="1 2">CZ214</strain>
    </source>
</reference>